<feature type="region of interest" description="Disordered" evidence="4">
    <location>
        <begin position="1"/>
        <end position="21"/>
    </location>
</feature>
<organism evidence="5 6">
    <name type="scientific">Saccharophagus degradans</name>
    <dbReference type="NCBI Taxonomy" id="86304"/>
    <lineage>
        <taxon>Bacteria</taxon>
        <taxon>Pseudomonadati</taxon>
        <taxon>Pseudomonadota</taxon>
        <taxon>Gammaproteobacteria</taxon>
        <taxon>Cellvibrionales</taxon>
        <taxon>Cellvibrionaceae</taxon>
        <taxon>Saccharophagus</taxon>
    </lineage>
</organism>
<dbReference type="InterPro" id="IPR020081">
    <property type="entry name" value="SsrA-bd_prot_CS"/>
</dbReference>
<reference evidence="5" key="1">
    <citation type="submission" date="2023-07" db="EMBL/GenBank/DDBJ databases">
        <title>Genome content predicts the carbon catabolic preferences of heterotrophic bacteria.</title>
        <authorList>
            <person name="Gralka M."/>
        </authorList>
    </citation>
    <scope>NUCLEOTIDE SEQUENCE</scope>
    <source>
        <strain evidence="5">I3M17_2</strain>
    </source>
</reference>
<dbReference type="GO" id="GO:0070929">
    <property type="term" value="P:trans-translation"/>
    <property type="evidence" value="ECO:0007669"/>
    <property type="project" value="UniProtKB-UniRule"/>
</dbReference>
<evidence type="ECO:0000313" key="6">
    <source>
        <dbReference type="Proteomes" id="UP001169760"/>
    </source>
</evidence>
<gene>
    <name evidence="3 5" type="primary">smpB</name>
    <name evidence="5" type="ORF">Q4521_08290</name>
</gene>
<evidence type="ECO:0000256" key="1">
    <source>
        <dbReference type="ARBA" id="ARBA00022490"/>
    </source>
</evidence>
<dbReference type="GO" id="GO:0070930">
    <property type="term" value="P:trans-translation-dependent protein tagging"/>
    <property type="evidence" value="ECO:0007669"/>
    <property type="project" value="TreeGrafter"/>
</dbReference>
<dbReference type="Proteomes" id="UP001169760">
    <property type="component" value="Unassembled WGS sequence"/>
</dbReference>
<dbReference type="NCBIfam" id="NF003843">
    <property type="entry name" value="PRK05422.1"/>
    <property type="match status" value="1"/>
</dbReference>
<dbReference type="PROSITE" id="PS01317">
    <property type="entry name" value="SSRP"/>
    <property type="match status" value="1"/>
</dbReference>
<comment type="caution">
    <text evidence="5">The sequence shown here is derived from an EMBL/GenBank/DDBJ whole genome shotgun (WGS) entry which is preliminary data.</text>
</comment>
<dbReference type="SUPFAM" id="SSF74982">
    <property type="entry name" value="Small protein B (SmpB)"/>
    <property type="match status" value="1"/>
</dbReference>
<sequence>MRTMSKANKKKKPQSSTIAQNKRARHDYFLETKFEAGVALLGWEVKALRAQRGQMTESYVLVQNGEAWLQGAQIQPLPQACTHYVTEPARPRKLLLNRRELNKIAEAKDQKGYTIVATSLYWKAHMVKCEIAIAKGKQLHDKRQTEKEREWNIQKQRVLYDK</sequence>
<dbReference type="Pfam" id="PF01668">
    <property type="entry name" value="SmpB"/>
    <property type="match status" value="1"/>
</dbReference>
<keyword evidence="1 3" id="KW-0963">Cytoplasm</keyword>
<comment type="function">
    <text evidence="3">Required for rescue of stalled ribosomes mediated by trans-translation. Binds to transfer-messenger RNA (tmRNA), required for stable association of tmRNA with ribosomes. tmRNA and SmpB together mimic tRNA shape, replacing the anticodon stem-loop with SmpB. tmRNA is encoded by the ssrA gene; the 2 termini fold to resemble tRNA(Ala) and it encodes a 'tag peptide', a short internal open reading frame. During trans-translation Ala-aminoacylated tmRNA acts like a tRNA, entering the A-site of stalled ribosomes, displacing the stalled mRNA. The ribosome then switches to translate the ORF on the tmRNA; the nascent peptide is terminated with the 'tag peptide' encoded by the tmRNA and targeted for degradation. The ribosome is freed to recommence translation, which seems to be the essential function of trans-translation.</text>
</comment>
<dbReference type="PANTHER" id="PTHR30308:SF2">
    <property type="entry name" value="SSRA-BINDING PROTEIN"/>
    <property type="match status" value="1"/>
</dbReference>
<dbReference type="GO" id="GO:0005829">
    <property type="term" value="C:cytosol"/>
    <property type="evidence" value="ECO:0007669"/>
    <property type="project" value="TreeGrafter"/>
</dbReference>
<dbReference type="AlphaFoldDB" id="A0AAW7X4Y8"/>
<keyword evidence="2 3" id="KW-0694">RNA-binding</keyword>
<dbReference type="PANTHER" id="PTHR30308">
    <property type="entry name" value="TMRNA-BINDING COMPONENT OF TRANS-TRANSLATION TAGGING COMPLEX"/>
    <property type="match status" value="1"/>
</dbReference>
<evidence type="ECO:0000256" key="3">
    <source>
        <dbReference type="HAMAP-Rule" id="MF_00023"/>
    </source>
</evidence>
<dbReference type="EMBL" id="JAUOPB010000005">
    <property type="protein sequence ID" value="MDO6422469.1"/>
    <property type="molecule type" value="Genomic_DNA"/>
</dbReference>
<dbReference type="GO" id="GO:0003723">
    <property type="term" value="F:RNA binding"/>
    <property type="evidence" value="ECO:0007669"/>
    <property type="project" value="UniProtKB-UniRule"/>
</dbReference>
<comment type="subcellular location">
    <subcellularLocation>
        <location evidence="3">Cytoplasm</location>
    </subcellularLocation>
    <text evidence="3">The tmRNA-SmpB complex associates with stalled 70S ribosomes.</text>
</comment>
<name>A0AAW7X4Y8_9GAMM</name>
<dbReference type="NCBIfam" id="TIGR00086">
    <property type="entry name" value="smpB"/>
    <property type="match status" value="1"/>
</dbReference>
<evidence type="ECO:0000313" key="5">
    <source>
        <dbReference type="EMBL" id="MDO6422469.1"/>
    </source>
</evidence>
<accession>A0AAW7X4Y8</accession>
<dbReference type="HAMAP" id="MF_00023">
    <property type="entry name" value="SmpB"/>
    <property type="match status" value="1"/>
</dbReference>
<dbReference type="Gene3D" id="2.40.280.10">
    <property type="match status" value="1"/>
</dbReference>
<dbReference type="InterPro" id="IPR000037">
    <property type="entry name" value="SsrA-bd_prot"/>
</dbReference>
<dbReference type="InterPro" id="IPR023620">
    <property type="entry name" value="SmpB"/>
</dbReference>
<evidence type="ECO:0000256" key="4">
    <source>
        <dbReference type="SAM" id="MobiDB-lite"/>
    </source>
</evidence>
<comment type="similarity">
    <text evidence="3">Belongs to the SmpB family.</text>
</comment>
<dbReference type="CDD" id="cd09294">
    <property type="entry name" value="SmpB"/>
    <property type="match status" value="1"/>
</dbReference>
<evidence type="ECO:0000256" key="2">
    <source>
        <dbReference type="ARBA" id="ARBA00022884"/>
    </source>
</evidence>
<proteinExistence type="inferred from homology"/>
<protein>
    <recommendedName>
        <fullName evidence="3">SsrA-binding protein</fullName>
    </recommendedName>
    <alternativeName>
        <fullName evidence="3">Small protein B</fullName>
    </alternativeName>
</protein>